<dbReference type="InterPro" id="IPR014915">
    <property type="entry name" value="Phage_TLS_TfmB"/>
</dbReference>
<dbReference type="EMBL" id="JACICY010000001">
    <property type="protein sequence ID" value="MBB3858874.1"/>
    <property type="molecule type" value="Genomic_DNA"/>
</dbReference>
<sequence length="107" mass="11707">MREAREFGIPEEHIAQIEQSREGAEFEVWADNWPTVEAFLFVSTQWNVAQQGGGLAPGHMLYIGLDYACVAAGLCGAGIEASPEIWRGLRIMEAAARNTLNGIVETD</sequence>
<dbReference type="RefSeq" id="WP_183611083.1">
    <property type="nucleotide sequence ID" value="NZ_JACICY010000001.1"/>
</dbReference>
<gene>
    <name evidence="1" type="ORF">GGQ88_000114</name>
</gene>
<dbReference type="AlphaFoldDB" id="A0A7W6EUM5"/>
<evidence type="ECO:0000313" key="2">
    <source>
        <dbReference type="Proteomes" id="UP000562395"/>
    </source>
</evidence>
<accession>A0A7W6EUM5</accession>
<comment type="caution">
    <text evidence="1">The sequence shown here is derived from an EMBL/GenBank/DDBJ whole genome shotgun (WGS) entry which is preliminary data.</text>
</comment>
<keyword evidence="2" id="KW-1185">Reference proteome</keyword>
<reference evidence="1 2" key="1">
    <citation type="submission" date="2020-08" db="EMBL/GenBank/DDBJ databases">
        <title>Genomic Encyclopedia of Type Strains, Phase IV (KMG-IV): sequencing the most valuable type-strain genomes for metagenomic binning, comparative biology and taxonomic classification.</title>
        <authorList>
            <person name="Goeker M."/>
        </authorList>
    </citation>
    <scope>NUCLEOTIDE SEQUENCE [LARGE SCALE GENOMIC DNA]</scope>
    <source>
        <strain evidence="1 2">DSM 14552</strain>
    </source>
</reference>
<protein>
    <submittedName>
        <fullName evidence="1">Uncharacterized protein</fullName>
    </submittedName>
</protein>
<organism evidence="1 2">
    <name type="scientific">Novosphingobium hassiacum</name>
    <dbReference type="NCBI Taxonomy" id="173676"/>
    <lineage>
        <taxon>Bacteria</taxon>
        <taxon>Pseudomonadati</taxon>
        <taxon>Pseudomonadota</taxon>
        <taxon>Alphaproteobacteria</taxon>
        <taxon>Sphingomonadales</taxon>
        <taxon>Sphingomonadaceae</taxon>
        <taxon>Novosphingobium</taxon>
    </lineage>
</organism>
<evidence type="ECO:0000313" key="1">
    <source>
        <dbReference type="EMBL" id="MBB3858874.1"/>
    </source>
</evidence>
<dbReference type="Pfam" id="PF08809">
    <property type="entry name" value="DUF1799"/>
    <property type="match status" value="1"/>
</dbReference>
<proteinExistence type="predicted"/>
<name>A0A7W6EUM5_9SPHN</name>
<dbReference type="Proteomes" id="UP000562395">
    <property type="component" value="Unassembled WGS sequence"/>
</dbReference>